<proteinExistence type="predicted"/>
<organism evidence="1 2">
    <name type="scientific">Scytonema hofmannii FACHB-248</name>
    <dbReference type="NCBI Taxonomy" id="1842502"/>
    <lineage>
        <taxon>Bacteria</taxon>
        <taxon>Bacillati</taxon>
        <taxon>Cyanobacteriota</taxon>
        <taxon>Cyanophyceae</taxon>
        <taxon>Nostocales</taxon>
        <taxon>Scytonemataceae</taxon>
        <taxon>Scytonema</taxon>
    </lineage>
</organism>
<sequence length="82" mass="9943">MYLFEFLEKLATRTRRPQSKSSSSWRTDPKNMGLQAKLLNLLHRDKSTANRLLQQQRRMHPGKSDKWYLEKVIWDLERDRGR</sequence>
<dbReference type="Proteomes" id="UP000660380">
    <property type="component" value="Unassembled WGS sequence"/>
</dbReference>
<evidence type="ECO:0000313" key="2">
    <source>
        <dbReference type="Proteomes" id="UP000660380"/>
    </source>
</evidence>
<accession>A0ABR8H1E2</accession>
<protein>
    <submittedName>
        <fullName evidence="1">Uncharacterized protein</fullName>
    </submittedName>
</protein>
<name>A0ABR8H1E2_9CYAN</name>
<evidence type="ECO:0000313" key="1">
    <source>
        <dbReference type="EMBL" id="MBD2609080.1"/>
    </source>
</evidence>
<keyword evidence="2" id="KW-1185">Reference proteome</keyword>
<comment type="caution">
    <text evidence="1">The sequence shown here is derived from an EMBL/GenBank/DDBJ whole genome shotgun (WGS) entry which is preliminary data.</text>
</comment>
<gene>
    <name evidence="1" type="ORF">H6G81_32330</name>
</gene>
<reference evidence="1 2" key="1">
    <citation type="journal article" date="2020" name="ISME J.">
        <title>Comparative genomics reveals insights into cyanobacterial evolution and habitat adaptation.</title>
        <authorList>
            <person name="Chen M.Y."/>
            <person name="Teng W.K."/>
            <person name="Zhao L."/>
            <person name="Hu C.X."/>
            <person name="Zhou Y.K."/>
            <person name="Han B.P."/>
            <person name="Song L.R."/>
            <person name="Shu W.S."/>
        </authorList>
    </citation>
    <scope>NUCLEOTIDE SEQUENCE [LARGE SCALE GENOMIC DNA]</scope>
    <source>
        <strain evidence="1 2">FACHB-248</strain>
    </source>
</reference>
<dbReference type="EMBL" id="JACJTA010000126">
    <property type="protein sequence ID" value="MBD2609080.1"/>
    <property type="molecule type" value="Genomic_DNA"/>
</dbReference>
<dbReference type="RefSeq" id="WP_051502970.1">
    <property type="nucleotide sequence ID" value="NZ_JACJTA010000126.1"/>
</dbReference>